<dbReference type="HOGENOM" id="CLU_202021_0_0_1"/>
<dbReference type="EMBL" id="JH767562">
    <property type="protein sequence ID" value="EON63335.1"/>
    <property type="molecule type" value="Genomic_DNA"/>
</dbReference>
<dbReference type="AlphaFoldDB" id="R7YN27"/>
<dbReference type="Proteomes" id="UP000016924">
    <property type="component" value="Unassembled WGS sequence"/>
</dbReference>
<reference evidence="3" key="1">
    <citation type="submission" date="2012-06" db="EMBL/GenBank/DDBJ databases">
        <title>The genome sequence of Coniosporium apollinis CBS 100218.</title>
        <authorList>
            <consortium name="The Broad Institute Genome Sequencing Platform"/>
            <person name="Cuomo C."/>
            <person name="Gorbushina A."/>
            <person name="Noack S."/>
            <person name="Walker B."/>
            <person name="Young S.K."/>
            <person name="Zeng Q."/>
            <person name="Gargeya S."/>
            <person name="Fitzgerald M."/>
            <person name="Haas B."/>
            <person name="Abouelleil A."/>
            <person name="Alvarado L."/>
            <person name="Arachchi H.M."/>
            <person name="Berlin A.M."/>
            <person name="Chapman S.B."/>
            <person name="Goldberg J."/>
            <person name="Griggs A."/>
            <person name="Gujja S."/>
            <person name="Hansen M."/>
            <person name="Howarth C."/>
            <person name="Imamovic A."/>
            <person name="Larimer J."/>
            <person name="McCowan C."/>
            <person name="Montmayeur A."/>
            <person name="Murphy C."/>
            <person name="Neiman D."/>
            <person name="Pearson M."/>
            <person name="Priest M."/>
            <person name="Roberts A."/>
            <person name="Saif S."/>
            <person name="Shea T."/>
            <person name="Sisk P."/>
            <person name="Sykes S."/>
            <person name="Wortman J."/>
            <person name="Nusbaum C."/>
            <person name="Birren B."/>
        </authorList>
    </citation>
    <scope>NUCLEOTIDE SEQUENCE [LARGE SCALE GENOMIC DNA]</scope>
    <source>
        <strain evidence="3">CBS 100218</strain>
    </source>
</reference>
<sequence>MRITNSIRRKAERARLEHKRQQVERDREADRKFKETVCDAVKALPKAFTDLADAIRQGPDQNARSSKEQEEK</sequence>
<evidence type="ECO:0000313" key="2">
    <source>
        <dbReference type="EMBL" id="EON63335.1"/>
    </source>
</evidence>
<keyword evidence="3" id="KW-1185">Reference proteome</keyword>
<dbReference type="RefSeq" id="XP_007778652.1">
    <property type="nucleotide sequence ID" value="XM_007780462.1"/>
</dbReference>
<dbReference type="GeneID" id="19899873"/>
<evidence type="ECO:0000256" key="1">
    <source>
        <dbReference type="SAM" id="MobiDB-lite"/>
    </source>
</evidence>
<organism evidence="2 3">
    <name type="scientific">Coniosporium apollinis (strain CBS 100218)</name>
    <name type="common">Rock-inhabiting black yeast</name>
    <dbReference type="NCBI Taxonomy" id="1168221"/>
    <lineage>
        <taxon>Eukaryota</taxon>
        <taxon>Fungi</taxon>
        <taxon>Dikarya</taxon>
        <taxon>Ascomycota</taxon>
        <taxon>Pezizomycotina</taxon>
        <taxon>Dothideomycetes</taxon>
        <taxon>Dothideomycetes incertae sedis</taxon>
        <taxon>Coniosporium</taxon>
    </lineage>
</organism>
<gene>
    <name evidence="2" type="ORF">W97_02562</name>
</gene>
<evidence type="ECO:0000313" key="3">
    <source>
        <dbReference type="Proteomes" id="UP000016924"/>
    </source>
</evidence>
<accession>R7YN27</accession>
<feature type="compositionally biased region" description="Basic and acidic residues" evidence="1">
    <location>
        <begin position="13"/>
        <end position="32"/>
    </location>
</feature>
<proteinExistence type="predicted"/>
<name>R7YN27_CONA1</name>
<feature type="region of interest" description="Disordered" evidence="1">
    <location>
        <begin position="1"/>
        <end position="32"/>
    </location>
</feature>
<protein>
    <submittedName>
        <fullName evidence="2">Uncharacterized protein</fullName>
    </submittedName>
</protein>
<feature type="region of interest" description="Disordered" evidence="1">
    <location>
        <begin position="52"/>
        <end position="72"/>
    </location>
</feature>